<evidence type="ECO:0008006" key="2">
    <source>
        <dbReference type="Google" id="ProtNLM"/>
    </source>
</evidence>
<dbReference type="PANTHER" id="PTHR36492:SF2">
    <property type="entry name" value="[ACYL-CARRIER-PROTEIN] PHOSPHODIESTERASE PPTH"/>
    <property type="match status" value="1"/>
</dbReference>
<sequence length="283" mass="32476">MSKLLDACIDLGVDTNPAILNGLGIVPLFSWYHESFDREMDLQGIRIPSLEMSHRRCLRLLGFDTDSSNAVTIGEGGCSLVCKDFHACKWPGDLSNEGASLALFFDAMNEKNNIIIEKIRRTCSQIITFSHFVPSFSLFVIFVNGTMCFAWCVHRLELCPEKRMLFYPKLPKIIGSDYLEDRIRSIHGSKETTSACHVFGHTHFCWDLVLDGIRYVQAPLAYPRERKRRMNGGENWLPFCIYSNGRFAHKLTPCYWSDYYAANPRSPHDTQLAPWVAKFYKRN</sequence>
<dbReference type="InterPro" id="IPR052963">
    <property type="entry name" value="Pantetheine_PDE"/>
</dbReference>
<reference evidence="1" key="1">
    <citation type="submission" date="2023-03" db="UniProtKB">
        <authorList>
            <consortium name="EnsemblPlants"/>
        </authorList>
    </citation>
    <scope>IDENTIFICATION</scope>
</reference>
<organism evidence="1">
    <name type="scientific">Cucumis melo</name>
    <name type="common">Muskmelon</name>
    <dbReference type="NCBI Taxonomy" id="3656"/>
    <lineage>
        <taxon>Eukaryota</taxon>
        <taxon>Viridiplantae</taxon>
        <taxon>Streptophyta</taxon>
        <taxon>Embryophyta</taxon>
        <taxon>Tracheophyta</taxon>
        <taxon>Spermatophyta</taxon>
        <taxon>Magnoliopsida</taxon>
        <taxon>eudicotyledons</taxon>
        <taxon>Gunneridae</taxon>
        <taxon>Pentapetalae</taxon>
        <taxon>rosids</taxon>
        <taxon>fabids</taxon>
        <taxon>Cucurbitales</taxon>
        <taxon>Cucurbitaceae</taxon>
        <taxon>Benincaseae</taxon>
        <taxon>Cucumis</taxon>
    </lineage>
</organism>
<accession>A0A9I9CDX8</accession>
<proteinExistence type="predicted"/>
<protein>
    <recommendedName>
        <fullName evidence="2">Calcineurin-like phosphoesterase domain-containing protein</fullName>
    </recommendedName>
</protein>
<dbReference type="AlphaFoldDB" id="A0A9I9CDX8"/>
<dbReference type="EnsemblPlants" id="MELO3C002184.2.1">
    <property type="protein sequence ID" value="MELO3C002184.2.1"/>
    <property type="gene ID" value="MELO3C002184.2"/>
</dbReference>
<dbReference type="PANTHER" id="PTHR36492">
    <property type="match status" value="1"/>
</dbReference>
<name>A0A9I9CDX8_CUCME</name>
<dbReference type="Gramene" id="MELO3C002184.2.1">
    <property type="protein sequence ID" value="MELO3C002184.2.1"/>
    <property type="gene ID" value="MELO3C002184.2"/>
</dbReference>
<evidence type="ECO:0000313" key="1">
    <source>
        <dbReference type="EnsemblPlants" id="MELO3C002184.2.1"/>
    </source>
</evidence>